<dbReference type="GO" id="GO:0030515">
    <property type="term" value="F:snoRNA binding"/>
    <property type="evidence" value="ECO:0007669"/>
    <property type="project" value="TreeGrafter"/>
</dbReference>
<feature type="domain" description="Small-subunit processome Utp12" evidence="4">
    <location>
        <begin position="207"/>
        <end position="274"/>
    </location>
</feature>
<organism evidence="6 7">
    <name type="scientific">Platanthera zijinensis</name>
    <dbReference type="NCBI Taxonomy" id="2320716"/>
    <lineage>
        <taxon>Eukaryota</taxon>
        <taxon>Viridiplantae</taxon>
        <taxon>Streptophyta</taxon>
        <taxon>Embryophyta</taxon>
        <taxon>Tracheophyta</taxon>
        <taxon>Spermatophyta</taxon>
        <taxon>Magnoliopsida</taxon>
        <taxon>Liliopsida</taxon>
        <taxon>Asparagales</taxon>
        <taxon>Orchidaceae</taxon>
        <taxon>Orchidoideae</taxon>
        <taxon>Orchideae</taxon>
        <taxon>Orchidinae</taxon>
        <taxon>Platanthera</taxon>
    </lineage>
</organism>
<evidence type="ECO:0008006" key="8">
    <source>
        <dbReference type="Google" id="ProtNLM"/>
    </source>
</evidence>
<dbReference type="EMBL" id="JBBWWQ010000009">
    <property type="protein sequence ID" value="KAK8938772.1"/>
    <property type="molecule type" value="Genomic_DNA"/>
</dbReference>
<reference evidence="6 7" key="1">
    <citation type="journal article" date="2022" name="Nat. Plants">
        <title>Genomes of leafy and leafless Platanthera orchids illuminate the evolution of mycoheterotrophy.</title>
        <authorList>
            <person name="Li M.H."/>
            <person name="Liu K.W."/>
            <person name="Li Z."/>
            <person name="Lu H.C."/>
            <person name="Ye Q.L."/>
            <person name="Zhang D."/>
            <person name="Wang J.Y."/>
            <person name="Li Y.F."/>
            <person name="Zhong Z.M."/>
            <person name="Liu X."/>
            <person name="Yu X."/>
            <person name="Liu D.K."/>
            <person name="Tu X.D."/>
            <person name="Liu B."/>
            <person name="Hao Y."/>
            <person name="Liao X.Y."/>
            <person name="Jiang Y.T."/>
            <person name="Sun W.H."/>
            <person name="Chen J."/>
            <person name="Chen Y.Q."/>
            <person name="Ai Y."/>
            <person name="Zhai J.W."/>
            <person name="Wu S.S."/>
            <person name="Zhou Z."/>
            <person name="Hsiao Y.Y."/>
            <person name="Wu W.L."/>
            <person name="Chen Y.Y."/>
            <person name="Lin Y.F."/>
            <person name="Hsu J.L."/>
            <person name="Li C.Y."/>
            <person name="Wang Z.W."/>
            <person name="Zhao X."/>
            <person name="Zhong W.Y."/>
            <person name="Ma X.K."/>
            <person name="Ma L."/>
            <person name="Huang J."/>
            <person name="Chen G.Z."/>
            <person name="Huang M.Z."/>
            <person name="Huang L."/>
            <person name="Peng D.H."/>
            <person name="Luo Y.B."/>
            <person name="Zou S.Q."/>
            <person name="Chen S.P."/>
            <person name="Lan S."/>
            <person name="Tsai W.C."/>
            <person name="Van de Peer Y."/>
            <person name="Liu Z.J."/>
        </authorList>
    </citation>
    <scope>NUCLEOTIDE SEQUENCE [LARGE SCALE GENOMIC DNA]</scope>
    <source>
        <strain evidence="6">Lor287</strain>
    </source>
</reference>
<dbReference type="PANTHER" id="PTHR19853:SF0">
    <property type="entry name" value="WD REPEAT-CONTAINING PROTEIN 3"/>
    <property type="match status" value="1"/>
</dbReference>
<dbReference type="InterPro" id="IPR013103">
    <property type="entry name" value="RVT_2"/>
</dbReference>
<evidence type="ECO:0000256" key="1">
    <source>
        <dbReference type="ARBA" id="ARBA00022574"/>
    </source>
</evidence>
<dbReference type="Proteomes" id="UP001418222">
    <property type="component" value="Unassembled WGS sequence"/>
</dbReference>
<dbReference type="GO" id="GO:0034388">
    <property type="term" value="C:Pwp2p-containing subcomplex of 90S preribosome"/>
    <property type="evidence" value="ECO:0007669"/>
    <property type="project" value="TreeGrafter"/>
</dbReference>
<dbReference type="AlphaFoldDB" id="A0AAP0G5T7"/>
<keyword evidence="2" id="KW-0677">Repeat</keyword>
<evidence type="ECO:0000259" key="4">
    <source>
        <dbReference type="Pfam" id="PF04003"/>
    </source>
</evidence>
<dbReference type="GO" id="GO:0032040">
    <property type="term" value="C:small-subunit processome"/>
    <property type="evidence" value="ECO:0007669"/>
    <property type="project" value="TreeGrafter"/>
</dbReference>
<dbReference type="PANTHER" id="PTHR19853">
    <property type="entry name" value="WD REPEAT CONTAINING PROTEIN 3 WDR3"/>
    <property type="match status" value="1"/>
</dbReference>
<keyword evidence="7" id="KW-1185">Reference proteome</keyword>
<feature type="compositionally biased region" description="Polar residues" evidence="3">
    <location>
        <begin position="318"/>
        <end position="327"/>
    </location>
</feature>
<dbReference type="GO" id="GO:0030490">
    <property type="term" value="P:maturation of SSU-rRNA"/>
    <property type="evidence" value="ECO:0007669"/>
    <property type="project" value="TreeGrafter"/>
</dbReference>
<evidence type="ECO:0000256" key="2">
    <source>
        <dbReference type="ARBA" id="ARBA00022737"/>
    </source>
</evidence>
<dbReference type="InterPro" id="IPR051570">
    <property type="entry name" value="TBC1_cilium_biogenesis"/>
</dbReference>
<evidence type="ECO:0000313" key="6">
    <source>
        <dbReference type="EMBL" id="KAK8938772.1"/>
    </source>
</evidence>
<gene>
    <name evidence="6" type="ORF">KSP39_PZI010871</name>
</gene>
<dbReference type="Pfam" id="PF07727">
    <property type="entry name" value="RVT_2"/>
    <property type="match status" value="1"/>
</dbReference>
<feature type="compositionally biased region" description="Basic and acidic residues" evidence="3">
    <location>
        <begin position="287"/>
        <end position="309"/>
    </location>
</feature>
<feature type="region of interest" description="Disordered" evidence="3">
    <location>
        <begin position="287"/>
        <end position="327"/>
    </location>
</feature>
<name>A0AAP0G5T7_9ASPA</name>
<comment type="caution">
    <text evidence="6">The sequence shown here is derived from an EMBL/GenBank/DDBJ whole genome shotgun (WGS) entry which is preliminary data.</text>
</comment>
<evidence type="ECO:0000256" key="3">
    <source>
        <dbReference type="SAM" id="MobiDB-lite"/>
    </source>
</evidence>
<keyword evidence="1" id="KW-0853">WD repeat</keyword>
<dbReference type="Pfam" id="PF04003">
    <property type="entry name" value="Utp12"/>
    <property type="match status" value="1"/>
</dbReference>
<dbReference type="InterPro" id="IPR007148">
    <property type="entry name" value="SSU_processome_Utp12"/>
</dbReference>
<sequence>MKVSSPTIPLPILPSYHLVIPPVVMPPTQPPRPTPLLVYTRRCRSTNNQVLHTIQEPPPDPSTSLQEPLSLLYLPYPSLHLGKTTIGCKWIFSVKQNFQGLADHYKTWLVARGCTHIAGIDYQETFASVAKMNFIQILLLCVVCKGWSLSQLNVKMSSSMGIWKRKCICLYRQVLSLKDLRVPKSHDDIQVNDIVITGDDMKEMQNLKTRLAREFGVELVCKITTVLLQTHHSQLTTTPAARPVLTVLKDILHAKVKAYKDTIGFNLAAMDHLKELMSMRSDAPFRDAKSKLTEIRRELSKRSEKSIEGKRRKKKQKNSSANQPVPS</sequence>
<feature type="domain" description="Reverse transcriptase Ty1/copia-type" evidence="5">
    <location>
        <begin position="82"/>
        <end position="156"/>
    </location>
</feature>
<evidence type="ECO:0000313" key="7">
    <source>
        <dbReference type="Proteomes" id="UP001418222"/>
    </source>
</evidence>
<protein>
    <recommendedName>
        <fullName evidence="8">Polyprotein</fullName>
    </recommendedName>
</protein>
<evidence type="ECO:0000259" key="5">
    <source>
        <dbReference type="Pfam" id="PF07727"/>
    </source>
</evidence>
<proteinExistence type="predicted"/>
<accession>A0AAP0G5T7</accession>